<keyword evidence="6 9" id="KW-0720">Serine protease</keyword>
<keyword evidence="4 11" id="KW-0732">Signal</keyword>
<evidence type="ECO:0000259" key="12">
    <source>
        <dbReference type="PROSITE" id="PS50240"/>
    </source>
</evidence>
<dbReference type="AlphaFoldDB" id="A0A161Y488"/>
<evidence type="ECO:0000256" key="1">
    <source>
        <dbReference type="ARBA" id="ARBA00004613"/>
    </source>
</evidence>
<dbReference type="InterPro" id="IPR009003">
    <property type="entry name" value="Peptidase_S1_PA"/>
</dbReference>
<dbReference type="PANTHER" id="PTHR24252">
    <property type="entry name" value="ACROSIN-RELATED"/>
    <property type="match status" value="1"/>
</dbReference>
<dbReference type="InterPro" id="IPR018114">
    <property type="entry name" value="TRYPSIN_HIS"/>
</dbReference>
<evidence type="ECO:0000256" key="4">
    <source>
        <dbReference type="ARBA" id="ARBA00022729"/>
    </source>
</evidence>
<evidence type="ECO:0000256" key="2">
    <source>
        <dbReference type="ARBA" id="ARBA00022525"/>
    </source>
</evidence>
<keyword evidence="3 9" id="KW-0645">Protease</keyword>
<feature type="region of interest" description="Disordered" evidence="10">
    <location>
        <begin position="722"/>
        <end position="752"/>
    </location>
</feature>
<dbReference type="FunFam" id="2.40.10.10:FF:000146">
    <property type="entry name" value="Serine protease 53"/>
    <property type="match status" value="1"/>
</dbReference>
<dbReference type="SMART" id="SM00020">
    <property type="entry name" value="Tryp_SPc"/>
    <property type="match status" value="1"/>
</dbReference>
<feature type="signal peptide" evidence="11">
    <location>
        <begin position="1"/>
        <end position="22"/>
    </location>
</feature>
<evidence type="ECO:0000256" key="6">
    <source>
        <dbReference type="ARBA" id="ARBA00022825"/>
    </source>
</evidence>
<evidence type="ECO:0000256" key="10">
    <source>
        <dbReference type="SAM" id="MobiDB-lite"/>
    </source>
</evidence>
<dbReference type="SUPFAM" id="SSF50494">
    <property type="entry name" value="Trypsin-like serine proteases"/>
    <property type="match status" value="1"/>
</dbReference>
<dbReference type="SUPFAM" id="SSF49299">
    <property type="entry name" value="PKD domain"/>
    <property type="match status" value="1"/>
</dbReference>
<dbReference type="PRINTS" id="PR00722">
    <property type="entry name" value="CHYMOTRYPSIN"/>
</dbReference>
<dbReference type="PROSITE" id="PS00135">
    <property type="entry name" value="TRYPSIN_SER"/>
    <property type="match status" value="1"/>
</dbReference>
<proteinExistence type="predicted"/>
<dbReference type="GO" id="GO:0004252">
    <property type="term" value="F:serine-type endopeptidase activity"/>
    <property type="evidence" value="ECO:0007669"/>
    <property type="project" value="InterPro"/>
</dbReference>
<dbReference type="Gene3D" id="2.60.40.3010">
    <property type="match status" value="1"/>
</dbReference>
<dbReference type="GO" id="GO:0006508">
    <property type="term" value="P:proteolysis"/>
    <property type="evidence" value="ECO:0007669"/>
    <property type="project" value="UniProtKB-KW"/>
</dbReference>
<dbReference type="InterPro" id="IPR033116">
    <property type="entry name" value="TRYPSIN_SER"/>
</dbReference>
<dbReference type="Proteomes" id="UP000076503">
    <property type="component" value="Unassembled WGS sequence"/>
</dbReference>
<dbReference type="PROSITE" id="PS00134">
    <property type="entry name" value="TRYPSIN_HIS"/>
    <property type="match status" value="1"/>
</dbReference>
<dbReference type="Gene3D" id="2.40.10.10">
    <property type="entry name" value="Trypsin-like serine proteases"/>
    <property type="match status" value="1"/>
</dbReference>
<dbReference type="InterPro" id="IPR001254">
    <property type="entry name" value="Trypsin_dom"/>
</dbReference>
<dbReference type="GO" id="GO:0005576">
    <property type="term" value="C:extracellular region"/>
    <property type="evidence" value="ECO:0007669"/>
    <property type="project" value="UniProtKB-SubCell"/>
</dbReference>
<dbReference type="PANTHER" id="PTHR24252:SF7">
    <property type="entry name" value="HYALIN"/>
    <property type="match status" value="1"/>
</dbReference>
<comment type="caution">
    <text evidence="13">The sequence shown here is derived from an EMBL/GenBank/DDBJ whole genome shotgun (WGS) entry which is preliminary data.</text>
</comment>
<gene>
    <name evidence="13" type="ORF">N476_17105</name>
</gene>
<reference evidence="13 14" key="1">
    <citation type="submission" date="2013-07" db="EMBL/GenBank/DDBJ databases">
        <title>Comparative Genomic and Metabolomic Analysis of Twelve Strains of Pseudoalteromonas luteoviolacea.</title>
        <authorList>
            <person name="Vynne N.G."/>
            <person name="Mansson M."/>
            <person name="Gram L."/>
        </authorList>
    </citation>
    <scope>NUCLEOTIDE SEQUENCE [LARGE SCALE GENOMIC DNA]</scope>
    <source>
        <strain evidence="13 14">H33</strain>
    </source>
</reference>
<keyword evidence="7" id="KW-0865">Zymogen</keyword>
<dbReference type="InterPro" id="IPR035986">
    <property type="entry name" value="PKD_dom_sf"/>
</dbReference>
<dbReference type="InterPro" id="IPR001314">
    <property type="entry name" value="Peptidase_S1A"/>
</dbReference>
<evidence type="ECO:0000313" key="14">
    <source>
        <dbReference type="Proteomes" id="UP000076503"/>
    </source>
</evidence>
<evidence type="ECO:0000256" key="9">
    <source>
        <dbReference type="RuleBase" id="RU363034"/>
    </source>
</evidence>
<keyword evidence="5 9" id="KW-0378">Hydrolase</keyword>
<dbReference type="Pfam" id="PF00089">
    <property type="entry name" value="Trypsin"/>
    <property type="match status" value="1"/>
</dbReference>
<dbReference type="RefSeq" id="WP_063362136.1">
    <property type="nucleotide sequence ID" value="NZ_AUXZ01000077.1"/>
</dbReference>
<dbReference type="OrthoDB" id="9813836at2"/>
<dbReference type="CDD" id="cd00190">
    <property type="entry name" value="Tryp_SPc"/>
    <property type="match status" value="1"/>
</dbReference>
<dbReference type="EMBL" id="AUXZ01000077">
    <property type="protein sequence ID" value="KZN50066.1"/>
    <property type="molecule type" value="Genomic_DNA"/>
</dbReference>
<feature type="chain" id="PRO_5007829494" description="Peptidase S1 domain-containing protein" evidence="11">
    <location>
        <begin position="23"/>
        <end position="778"/>
    </location>
</feature>
<evidence type="ECO:0000256" key="3">
    <source>
        <dbReference type="ARBA" id="ARBA00022670"/>
    </source>
</evidence>
<dbReference type="Pfam" id="PF22352">
    <property type="entry name" value="K319L-like_PKD"/>
    <property type="match status" value="1"/>
</dbReference>
<feature type="domain" description="Peptidase S1" evidence="12">
    <location>
        <begin position="48"/>
        <end position="273"/>
    </location>
</feature>
<dbReference type="InterPro" id="IPR043504">
    <property type="entry name" value="Peptidase_S1_PA_chymotrypsin"/>
</dbReference>
<name>A0A161Y488_9GAMM</name>
<evidence type="ECO:0000313" key="13">
    <source>
        <dbReference type="EMBL" id="KZN50066.1"/>
    </source>
</evidence>
<keyword evidence="2" id="KW-0964">Secreted</keyword>
<organism evidence="13 14">
    <name type="scientific">Pseudoalteromonas luteoviolacea H33</name>
    <dbReference type="NCBI Taxonomy" id="1365251"/>
    <lineage>
        <taxon>Bacteria</taxon>
        <taxon>Pseudomonadati</taxon>
        <taxon>Pseudomonadota</taxon>
        <taxon>Gammaproteobacteria</taxon>
        <taxon>Alteromonadales</taxon>
        <taxon>Pseudoalteromonadaceae</taxon>
        <taxon>Pseudoalteromonas</taxon>
    </lineage>
</organism>
<dbReference type="PROSITE" id="PS50240">
    <property type="entry name" value="TRYPSIN_DOM"/>
    <property type="match status" value="1"/>
</dbReference>
<comment type="subcellular location">
    <subcellularLocation>
        <location evidence="1">Secreted</location>
    </subcellularLocation>
</comment>
<evidence type="ECO:0000256" key="7">
    <source>
        <dbReference type="ARBA" id="ARBA00023145"/>
    </source>
</evidence>
<dbReference type="Gene3D" id="2.60.40.10">
    <property type="entry name" value="Immunoglobulins"/>
    <property type="match status" value="1"/>
</dbReference>
<protein>
    <recommendedName>
        <fullName evidence="12">Peptidase S1 domain-containing protein</fullName>
    </recommendedName>
</protein>
<evidence type="ECO:0000256" key="5">
    <source>
        <dbReference type="ARBA" id="ARBA00022801"/>
    </source>
</evidence>
<evidence type="ECO:0000256" key="8">
    <source>
        <dbReference type="ARBA" id="ARBA00023157"/>
    </source>
</evidence>
<evidence type="ECO:0000256" key="11">
    <source>
        <dbReference type="SAM" id="SignalP"/>
    </source>
</evidence>
<keyword evidence="8" id="KW-1015">Disulfide bond</keyword>
<accession>A0A161Y488</accession>
<sequence>MSVKMKGLLLLVTVMTPVIVNAIQDIPQASNSRAVNLSPTPEQITPYIVGGGETTPFSYPFIGSLQIDGRHQCGVSFIGENRVLTAAHCITSGSFSDFMVKFEGHDLTDDSQWQTYRVHEVLWHDEYDWGYREDNDMAILKLDRPVENITPITLADKEVKESLTPGETLKVMGWGRLSHGGDAPKKLHEVDLQYVPWDVCNDKDHHDGGITESMMCAGVPDGDKSPCHGDSGGPLVVKRDGEWIQVGIVSWGIACGAPNRPGVFADVAALSMWRLGKTLEFGFDEKSRNAFKENQPSSTFTGTFRNTLSYPINITNFAIANYPDYPNLNLSNAELVEQTCANSTLGSEQECQFTVLTKDQHAYGSYLMEVEMDSPSDVYFTEFLTYYKTSEPDSDFNQHLSTPTSIGWSTGGDANWYTEATASGEPILVSGDITDQTDDPNLDEFEQKSYVMAVIDDVHIDAVSFDYLISSEFYGDHVTVFHNNKEILKDSGLKENLQSVNIDLDDGVNQIAVIYTKDSEYSAGEDKVTIHNFNTTFTNQVPTAEVAQSQIDIRSELEFTLDASDSSDPEDDKLTFTWIDLNTPQDILGQEKTITLTADKVTKDTKKVYQVTVTDEYEASSVALVTVNIAKNNAPIITLSSNTLEVTQGEKILIVSEFSDPEGDNLTYQWSQTSGTKITLPQNTQNLEFTAPNVTKSETLSLSLTVTDEFGLSSSEQIDIKVSAPQVPESQPTPPEVIESKPTPPENDNSSGGSLGFLNLCLFAILLMQRRKQAKIEL</sequence>
<dbReference type="PATRIC" id="fig|1365251.3.peg.2718"/>
<dbReference type="InterPro" id="IPR013783">
    <property type="entry name" value="Ig-like_fold"/>
</dbReference>